<feature type="compositionally biased region" description="Acidic residues" evidence="1">
    <location>
        <begin position="92"/>
        <end position="101"/>
    </location>
</feature>
<dbReference type="AlphaFoldDB" id="A0A0F7SN49"/>
<dbReference type="GO" id="GO:0000460">
    <property type="term" value="P:maturation of 5.8S rRNA"/>
    <property type="evidence" value="ECO:0007669"/>
    <property type="project" value="TreeGrafter"/>
</dbReference>
<evidence type="ECO:0000259" key="2">
    <source>
        <dbReference type="PROSITE" id="PS50833"/>
    </source>
</evidence>
<name>A0A0F7SN49_PHARH</name>
<dbReference type="InterPro" id="IPR044281">
    <property type="entry name" value="IMP4/RPF1"/>
</dbReference>
<dbReference type="PANTHER" id="PTHR22734">
    <property type="entry name" value="U3 SMALL NUCLEOLAR RIBONUCLEOPROTEIN PROTEIN IMP4"/>
    <property type="match status" value="1"/>
</dbReference>
<dbReference type="InterPro" id="IPR007109">
    <property type="entry name" value="Brix"/>
</dbReference>
<dbReference type="SMART" id="SM00879">
    <property type="entry name" value="Brix"/>
    <property type="match status" value="1"/>
</dbReference>
<feature type="region of interest" description="Disordered" evidence="1">
    <location>
        <begin position="328"/>
        <end position="406"/>
    </location>
</feature>
<dbReference type="Gene3D" id="3.40.50.10480">
    <property type="entry name" value="Probable brix-domain ribosomal biogenesis protein"/>
    <property type="match status" value="1"/>
</dbReference>
<feature type="compositionally biased region" description="Basic and acidic residues" evidence="1">
    <location>
        <begin position="13"/>
        <end position="29"/>
    </location>
</feature>
<feature type="compositionally biased region" description="Low complexity" evidence="1">
    <location>
        <begin position="74"/>
        <end position="91"/>
    </location>
</feature>
<feature type="compositionally biased region" description="Acidic residues" evidence="1">
    <location>
        <begin position="335"/>
        <end position="352"/>
    </location>
</feature>
<proteinExistence type="predicted"/>
<protein>
    <submittedName>
        <fullName evidence="3">Ribosome biogenesis protein RPF1, contains IMP4 domain</fullName>
    </submittedName>
</protein>
<dbReference type="PANTHER" id="PTHR22734:SF3">
    <property type="entry name" value="RIBOSOME PRODUCTION FACTOR 1"/>
    <property type="match status" value="1"/>
</dbReference>
<organism evidence="3">
    <name type="scientific">Phaffia rhodozyma</name>
    <name type="common">Yeast</name>
    <name type="synonym">Xanthophyllomyces dendrorhous</name>
    <dbReference type="NCBI Taxonomy" id="264483"/>
    <lineage>
        <taxon>Eukaryota</taxon>
        <taxon>Fungi</taxon>
        <taxon>Dikarya</taxon>
        <taxon>Basidiomycota</taxon>
        <taxon>Agaricomycotina</taxon>
        <taxon>Tremellomycetes</taxon>
        <taxon>Cystofilobasidiales</taxon>
        <taxon>Mrakiaceae</taxon>
        <taxon>Phaffia</taxon>
    </lineage>
</organism>
<dbReference type="PROSITE" id="PS50833">
    <property type="entry name" value="BRIX"/>
    <property type="match status" value="1"/>
</dbReference>
<dbReference type="GO" id="GO:0042134">
    <property type="term" value="F:rRNA primary transcript binding"/>
    <property type="evidence" value="ECO:0007669"/>
    <property type="project" value="InterPro"/>
</dbReference>
<dbReference type="GO" id="GO:0030687">
    <property type="term" value="C:preribosome, large subunit precursor"/>
    <property type="evidence" value="ECO:0007669"/>
    <property type="project" value="TreeGrafter"/>
</dbReference>
<dbReference type="GO" id="GO:0005730">
    <property type="term" value="C:nucleolus"/>
    <property type="evidence" value="ECO:0007669"/>
    <property type="project" value="TreeGrafter"/>
</dbReference>
<feature type="compositionally biased region" description="Acidic residues" evidence="1">
    <location>
        <begin position="358"/>
        <end position="387"/>
    </location>
</feature>
<feature type="domain" description="Brix" evidence="2">
    <location>
        <begin position="135"/>
        <end position="320"/>
    </location>
</feature>
<dbReference type="Pfam" id="PF04427">
    <property type="entry name" value="Brix"/>
    <property type="match status" value="1"/>
</dbReference>
<sequence>MPVAPSSIKNAYKRSDVYRKQKREKSQDKLRRRLETKKDEASADGGEARKKKRVSTNIPRTIDNTREFGHSYLTSDPTASTSTSALNIDDNNSNEDEDGKDDNEAGPSASSFPPEEDLEGGIGAIPSSRGPGRDPRVLLTTSPKATRETYTFAEELRGIFPGGEFFKRPVGKGFELGRISRWASQRDYDAVIVINEDRKKLNAITIINLPNGPTAYFKLTSVELSKQISGHARPTPHSPELILNNFSTRLGLSIGKLFGSLFPPLPQFEGRQVVTLHNQRDFLFFRRHRYMFKSLEKTALQEIGPRFTLKLRWLRKGLPAVTAGGSMAVDVAPGADEDEEDEDEAVNVEDGEDKINDENEAEAEDNEKERGSDEDEEDDDDEDEEDEEKKTTKKSKRAVPPLNAQGEFEWKWKPKMEVSRKMFFL</sequence>
<accession>A0A0F7SN49</accession>
<evidence type="ECO:0000256" key="1">
    <source>
        <dbReference type="SAM" id="MobiDB-lite"/>
    </source>
</evidence>
<reference evidence="3" key="1">
    <citation type="submission" date="2014-08" db="EMBL/GenBank/DDBJ databases">
        <authorList>
            <person name="Sharma Rahul"/>
            <person name="Thines Marco"/>
        </authorList>
    </citation>
    <scope>NUCLEOTIDE SEQUENCE</scope>
</reference>
<dbReference type="EMBL" id="LN483345">
    <property type="protein sequence ID" value="CDZ98527.1"/>
    <property type="molecule type" value="Genomic_DNA"/>
</dbReference>
<dbReference type="GO" id="GO:0000470">
    <property type="term" value="P:maturation of LSU-rRNA"/>
    <property type="evidence" value="ECO:0007669"/>
    <property type="project" value="TreeGrafter"/>
</dbReference>
<evidence type="ECO:0000313" key="3">
    <source>
        <dbReference type="EMBL" id="CDZ98527.1"/>
    </source>
</evidence>
<feature type="region of interest" description="Disordered" evidence="1">
    <location>
        <begin position="1"/>
        <end position="143"/>
    </location>
</feature>
<dbReference type="SUPFAM" id="SSF52954">
    <property type="entry name" value="Class II aaRS ABD-related"/>
    <property type="match status" value="1"/>
</dbReference>